<evidence type="ECO:0000256" key="1">
    <source>
        <dbReference type="SAM" id="SignalP"/>
    </source>
</evidence>
<name>A0AA45AP86_VERDA</name>
<dbReference type="EMBL" id="MPSH01000004">
    <property type="protein sequence ID" value="PNH34947.1"/>
    <property type="molecule type" value="Genomic_DNA"/>
</dbReference>
<gene>
    <name evidence="2" type="ORF">BJF96_g1770</name>
</gene>
<evidence type="ECO:0000313" key="3">
    <source>
        <dbReference type="Proteomes" id="UP000236305"/>
    </source>
</evidence>
<comment type="caution">
    <text evidence="2">The sequence shown here is derived from an EMBL/GenBank/DDBJ whole genome shotgun (WGS) entry which is preliminary data.</text>
</comment>
<proteinExistence type="predicted"/>
<keyword evidence="1" id="KW-0732">Signal</keyword>
<organism evidence="2 3">
    <name type="scientific">Verticillium dahliae</name>
    <name type="common">Verticillium wilt</name>
    <dbReference type="NCBI Taxonomy" id="27337"/>
    <lineage>
        <taxon>Eukaryota</taxon>
        <taxon>Fungi</taxon>
        <taxon>Dikarya</taxon>
        <taxon>Ascomycota</taxon>
        <taxon>Pezizomycotina</taxon>
        <taxon>Sordariomycetes</taxon>
        <taxon>Hypocreomycetidae</taxon>
        <taxon>Glomerellales</taxon>
        <taxon>Plectosphaerellaceae</taxon>
        <taxon>Verticillium</taxon>
    </lineage>
</organism>
<protein>
    <submittedName>
        <fullName evidence="2">Uncharacterized protein</fullName>
    </submittedName>
</protein>
<dbReference type="Proteomes" id="UP000236305">
    <property type="component" value="Unassembled WGS sequence"/>
</dbReference>
<reference evidence="2 3" key="1">
    <citation type="submission" date="2017-12" db="EMBL/GenBank/DDBJ databases">
        <title>Comparative genomics yields insights into virulence evolution of Verticillium dahliae.</title>
        <authorList>
            <person name="Fan R."/>
            <person name="Armitage A.D."/>
            <person name="Cascant-Lopez E."/>
            <person name="Sobczyk M."/>
            <person name="Cockerton H.M."/>
            <person name="Harrison R.J."/>
        </authorList>
    </citation>
    <scope>NUCLEOTIDE SEQUENCE [LARGE SCALE GENOMIC DNA]</scope>
    <source>
        <strain evidence="2 3">12008</strain>
    </source>
</reference>
<sequence length="83" mass="8865">MKLSIATTITLLVALATATLRGLGGECRKANDCCPCDTGSKRSLGCVLDATSTTHYRCQISGRDRTWCSHNPGQCGDWSTINT</sequence>
<evidence type="ECO:0000313" key="2">
    <source>
        <dbReference type="EMBL" id="PNH34947.1"/>
    </source>
</evidence>
<accession>A0AA45AP86</accession>
<dbReference type="AlphaFoldDB" id="A0AA45AP86"/>
<feature type="chain" id="PRO_5041336598" evidence="1">
    <location>
        <begin position="19"/>
        <end position="83"/>
    </location>
</feature>
<feature type="signal peptide" evidence="1">
    <location>
        <begin position="1"/>
        <end position="18"/>
    </location>
</feature>